<accession>A0ABX2YEM3</accession>
<dbReference type="Proteomes" id="UP000093159">
    <property type="component" value="Unassembled WGS sequence"/>
</dbReference>
<dbReference type="InterPro" id="IPR000836">
    <property type="entry name" value="PRTase_dom"/>
</dbReference>
<name>A0ABX2YEM3_9BACT</name>
<evidence type="ECO:0000313" key="1">
    <source>
        <dbReference type="EMBL" id="OCL93444.1"/>
    </source>
</evidence>
<dbReference type="InterPro" id="IPR029057">
    <property type="entry name" value="PRTase-like"/>
</dbReference>
<proteinExistence type="predicted"/>
<dbReference type="EMBL" id="LDIR01000001">
    <property type="protein sequence ID" value="OCL93444.1"/>
    <property type="molecule type" value="Genomic_DNA"/>
</dbReference>
<keyword evidence="2" id="KW-1185">Reference proteome</keyword>
<sequence>MTIKRYKLAYYIHTGAHTEQEIINLKNNDYEAINKWNNVTKLALEQFNINNIDYIVRALGSKEVTATSLKPLDLIAQTISSKLDCEYVPERLRKKSITEPLKFAGNKINRSCIIKDSYIFDNSNIKSDSTIMILDDLYTTGATTEEIIRSIHKCDNSINIVIFTLLETVYRRNYTFEQLKKKEEYNEKFYSKFLA</sequence>
<dbReference type="RefSeq" id="WP_066179042.1">
    <property type="nucleotide sequence ID" value="NZ_LDIR01000001.1"/>
</dbReference>
<gene>
    <name evidence="1" type="ORF">AAX28_00987</name>
</gene>
<dbReference type="CDD" id="cd06223">
    <property type="entry name" value="PRTases_typeI"/>
    <property type="match status" value="1"/>
</dbReference>
<dbReference type="SUPFAM" id="SSF53271">
    <property type="entry name" value="PRTase-like"/>
    <property type="match status" value="1"/>
</dbReference>
<organism evidence="1 2">
    <name type="scientific">Arcobacter porcinus</name>
    <dbReference type="NCBI Taxonomy" id="1935204"/>
    <lineage>
        <taxon>Bacteria</taxon>
        <taxon>Pseudomonadati</taxon>
        <taxon>Campylobacterota</taxon>
        <taxon>Epsilonproteobacteria</taxon>
        <taxon>Campylobacterales</taxon>
        <taxon>Arcobacteraceae</taxon>
        <taxon>Arcobacter</taxon>
    </lineage>
</organism>
<protein>
    <submittedName>
        <fullName evidence="1">DNA utilization protein GntX</fullName>
    </submittedName>
</protein>
<reference evidence="1 2" key="1">
    <citation type="submission" date="2015-05" db="EMBL/GenBank/DDBJ databases">
        <authorList>
            <person name="Rovetto F."/>
            <person name="Cocolin L."/>
            <person name="Illeghems K."/>
            <person name="Van Nieuwerburgh F."/>
            <person name="Houf K."/>
        </authorList>
    </citation>
    <scope>NUCLEOTIDE SEQUENCE [LARGE SCALE GENOMIC DNA]</scope>
    <source>
        <strain evidence="1 2">117434</strain>
    </source>
</reference>
<dbReference type="Gene3D" id="3.40.50.2020">
    <property type="match status" value="1"/>
</dbReference>
<comment type="caution">
    <text evidence="1">The sequence shown here is derived from an EMBL/GenBank/DDBJ whole genome shotgun (WGS) entry which is preliminary data.</text>
</comment>
<evidence type="ECO:0000313" key="2">
    <source>
        <dbReference type="Proteomes" id="UP000093159"/>
    </source>
</evidence>